<evidence type="ECO:0000256" key="3">
    <source>
        <dbReference type="ARBA" id="ARBA00020978"/>
    </source>
</evidence>
<organism evidence="8 9">
    <name type="scientific">Caenorhabditis angaria</name>
    <dbReference type="NCBI Taxonomy" id="860376"/>
    <lineage>
        <taxon>Eukaryota</taxon>
        <taxon>Metazoa</taxon>
        <taxon>Ecdysozoa</taxon>
        <taxon>Nematoda</taxon>
        <taxon>Chromadorea</taxon>
        <taxon>Rhabditida</taxon>
        <taxon>Rhabditina</taxon>
        <taxon>Rhabditomorpha</taxon>
        <taxon>Rhabditoidea</taxon>
        <taxon>Rhabditidae</taxon>
        <taxon>Peloderinae</taxon>
        <taxon>Caenorhabditis</taxon>
    </lineage>
</organism>
<evidence type="ECO:0000313" key="8">
    <source>
        <dbReference type="EMBL" id="CAI5438940.1"/>
    </source>
</evidence>
<gene>
    <name evidence="8" type="ORF">CAMP_LOCUS1577</name>
</gene>
<keyword evidence="4" id="KW-0813">Transport</keyword>
<protein>
    <recommendedName>
        <fullName evidence="3">Conserved oligomeric Golgi complex subunit 1</fullName>
    </recommendedName>
</protein>
<dbReference type="PANTHER" id="PTHR31658">
    <property type="entry name" value="CONSERVED OLIGOMERIC GOLGI COMPLEX SUBUNIT 1"/>
    <property type="match status" value="1"/>
</dbReference>
<evidence type="ECO:0000256" key="4">
    <source>
        <dbReference type="ARBA" id="ARBA00022448"/>
    </source>
</evidence>
<evidence type="ECO:0000256" key="1">
    <source>
        <dbReference type="ARBA" id="ARBA00004395"/>
    </source>
</evidence>
<name>A0A9P1I8X5_9PELO</name>
<evidence type="ECO:0000256" key="6">
    <source>
        <dbReference type="ARBA" id="ARBA00023034"/>
    </source>
</evidence>
<proteinExistence type="inferred from homology"/>
<dbReference type="AlphaFoldDB" id="A0A9P1I8X5"/>
<dbReference type="Pfam" id="PF08700">
    <property type="entry name" value="VPS51_Exo84_N"/>
    <property type="match status" value="1"/>
</dbReference>
<evidence type="ECO:0000256" key="7">
    <source>
        <dbReference type="ARBA" id="ARBA00023136"/>
    </source>
</evidence>
<dbReference type="OrthoDB" id="46189at2759"/>
<keyword evidence="7" id="KW-0472">Membrane</keyword>
<keyword evidence="9" id="KW-1185">Reference proteome</keyword>
<comment type="caution">
    <text evidence="8">The sequence shown here is derived from an EMBL/GenBank/DDBJ whole genome shotgun (WGS) entry which is preliminary data.</text>
</comment>
<keyword evidence="6" id="KW-0333">Golgi apparatus</keyword>
<dbReference type="GO" id="GO:0006891">
    <property type="term" value="P:intra-Golgi vesicle-mediated transport"/>
    <property type="evidence" value="ECO:0007669"/>
    <property type="project" value="InterPro"/>
</dbReference>
<evidence type="ECO:0000313" key="9">
    <source>
        <dbReference type="Proteomes" id="UP001152747"/>
    </source>
</evidence>
<keyword evidence="5" id="KW-0653">Protein transport</keyword>
<accession>A0A9P1I8X5</accession>
<comment type="similarity">
    <text evidence="2">Belongs to the COG1 family.</text>
</comment>
<comment type="subcellular location">
    <subcellularLocation>
        <location evidence="1">Golgi apparatus membrane</location>
        <topology evidence="1">Peripheral membrane protein</topology>
    </subcellularLocation>
</comment>
<dbReference type="EMBL" id="CANHGI010000001">
    <property type="protein sequence ID" value="CAI5438940.1"/>
    <property type="molecule type" value="Genomic_DNA"/>
</dbReference>
<dbReference type="GO" id="GO:0017119">
    <property type="term" value="C:Golgi transport complex"/>
    <property type="evidence" value="ECO:0007669"/>
    <property type="project" value="InterPro"/>
</dbReference>
<evidence type="ECO:0000256" key="2">
    <source>
        <dbReference type="ARBA" id="ARBA00006653"/>
    </source>
</evidence>
<dbReference type="GO" id="GO:0000139">
    <property type="term" value="C:Golgi membrane"/>
    <property type="evidence" value="ECO:0007669"/>
    <property type="project" value="UniProtKB-SubCell"/>
</dbReference>
<sequence>MDVDRLMKDLTIEQLESIQQDLETKMEGKRESLREMVGRRYRDVLEASSEVRNVCALADKLTVDIANTRVNYQSQHIRNGSKDEQRAGEHFLAVNYLISNIGSDDGEPLDDVVSLCMVEHLQKQLISNHASLMIHKIARVLTGRIVATRSELEEFNTSTLSDISRSDWAVNQLTAIAILQTKDISQLLDLYLEKRFEYIKHLIEDSATILSVVEEIKKTLSVVEELFVHGELQHSIQSVCNGQYKCELIREMCADQAYSFEKNN</sequence>
<dbReference type="GO" id="GO:0015031">
    <property type="term" value="P:protein transport"/>
    <property type="evidence" value="ECO:0007669"/>
    <property type="project" value="UniProtKB-KW"/>
</dbReference>
<dbReference type="PANTHER" id="PTHR31658:SF0">
    <property type="entry name" value="CONSERVED OLIGOMERIC GOLGI COMPLEX SUBUNIT 1"/>
    <property type="match status" value="1"/>
</dbReference>
<evidence type="ECO:0000256" key="5">
    <source>
        <dbReference type="ARBA" id="ARBA00022927"/>
    </source>
</evidence>
<reference evidence="8" key="1">
    <citation type="submission" date="2022-11" db="EMBL/GenBank/DDBJ databases">
        <authorList>
            <person name="Kikuchi T."/>
        </authorList>
    </citation>
    <scope>NUCLEOTIDE SEQUENCE</scope>
    <source>
        <strain evidence="8">PS1010</strain>
    </source>
</reference>
<dbReference type="Proteomes" id="UP001152747">
    <property type="component" value="Unassembled WGS sequence"/>
</dbReference>
<dbReference type="InterPro" id="IPR033370">
    <property type="entry name" value="COG1"/>
</dbReference>